<dbReference type="RefSeq" id="WP_139602603.1">
    <property type="nucleotide sequence ID" value="NZ_VDCQ01000015.1"/>
</dbReference>
<protein>
    <recommendedName>
        <fullName evidence="3">General stress protein 17M-like domain-containing protein</fullName>
    </recommendedName>
</protein>
<comment type="caution">
    <text evidence="1">The sequence shown here is derived from an EMBL/GenBank/DDBJ whole genome shotgun (WGS) entry which is preliminary data.</text>
</comment>
<dbReference type="EMBL" id="VDCQ01000015">
    <property type="protein sequence ID" value="TNJ65802.1"/>
    <property type="molecule type" value="Genomic_DNA"/>
</dbReference>
<proteinExistence type="predicted"/>
<evidence type="ECO:0008006" key="3">
    <source>
        <dbReference type="Google" id="ProtNLM"/>
    </source>
</evidence>
<gene>
    <name evidence="1" type="ORF">FE784_12845</name>
</gene>
<accession>A0A5C4TA68</accession>
<dbReference type="Proteomes" id="UP000307943">
    <property type="component" value="Unassembled WGS sequence"/>
</dbReference>
<dbReference type="AlphaFoldDB" id="A0A5C4TA68"/>
<name>A0A5C4TA68_9BACL</name>
<sequence>MVRTIGFFESDAQVVRAVEALEAQGFGPEAVRVIAGTSDQARRVDTETAMPVDRIRENGSGGWVGEQVGSADGIPLIPFGMVGAAYLVNPPGYAAPGSADGYAGPALGAAIYDENGEAKRQLNALGLDDRDSDACLERIEHGDLLLVVDSDRTGQPYVESALREGGASTIL</sequence>
<reference evidence="1 2" key="1">
    <citation type="submission" date="2019-05" db="EMBL/GenBank/DDBJ databases">
        <title>We sequenced the genome of Paenibacillus hemerocallicola KCTC 33185 for further insight into its adaptation and study the phylogeny of Paenibacillus.</title>
        <authorList>
            <person name="Narsing Rao M.P."/>
        </authorList>
    </citation>
    <scope>NUCLEOTIDE SEQUENCE [LARGE SCALE GENOMIC DNA]</scope>
    <source>
        <strain evidence="1 2">KCTC 33185</strain>
    </source>
</reference>
<evidence type="ECO:0000313" key="2">
    <source>
        <dbReference type="Proteomes" id="UP000307943"/>
    </source>
</evidence>
<keyword evidence="2" id="KW-1185">Reference proteome</keyword>
<dbReference type="OrthoDB" id="2680195at2"/>
<evidence type="ECO:0000313" key="1">
    <source>
        <dbReference type="EMBL" id="TNJ65802.1"/>
    </source>
</evidence>
<organism evidence="1 2">
    <name type="scientific">Paenibacillus hemerocallicola</name>
    <dbReference type="NCBI Taxonomy" id="1172614"/>
    <lineage>
        <taxon>Bacteria</taxon>
        <taxon>Bacillati</taxon>
        <taxon>Bacillota</taxon>
        <taxon>Bacilli</taxon>
        <taxon>Bacillales</taxon>
        <taxon>Paenibacillaceae</taxon>
        <taxon>Paenibacillus</taxon>
    </lineage>
</organism>